<dbReference type="Proteomes" id="UP000651156">
    <property type="component" value="Unassembled WGS sequence"/>
</dbReference>
<reference evidence="1 2" key="1">
    <citation type="submission" date="2020-10" db="EMBL/GenBank/DDBJ databases">
        <authorList>
            <person name="Castelo-Branco R."/>
            <person name="Eusebio N."/>
            <person name="Adriana R."/>
            <person name="Vieira A."/>
            <person name="Brugerolle De Fraissinette N."/>
            <person name="Rezende De Castro R."/>
            <person name="Schneider M.P."/>
            <person name="Vasconcelos V."/>
            <person name="Leao P.N."/>
        </authorList>
    </citation>
    <scope>NUCLEOTIDE SEQUENCE [LARGE SCALE GENOMIC DNA]</scope>
    <source>
        <strain evidence="1 2">LEGE 06123</strain>
    </source>
</reference>
<proteinExistence type="predicted"/>
<dbReference type="RefSeq" id="WP_193931797.1">
    <property type="nucleotide sequence ID" value="NZ_CAWPMZ010000040.1"/>
</dbReference>
<evidence type="ECO:0000313" key="1">
    <source>
        <dbReference type="EMBL" id="MBE9190622.1"/>
    </source>
</evidence>
<evidence type="ECO:0000313" key="2">
    <source>
        <dbReference type="Proteomes" id="UP000651156"/>
    </source>
</evidence>
<accession>A0ABR9UQR9</accession>
<organism evidence="1 2">
    <name type="scientific">Gloeocapsopsis crepidinum LEGE 06123</name>
    <dbReference type="NCBI Taxonomy" id="588587"/>
    <lineage>
        <taxon>Bacteria</taxon>
        <taxon>Bacillati</taxon>
        <taxon>Cyanobacteriota</taxon>
        <taxon>Cyanophyceae</taxon>
        <taxon>Oscillatoriophycideae</taxon>
        <taxon>Chroococcales</taxon>
        <taxon>Chroococcaceae</taxon>
        <taxon>Gloeocapsopsis</taxon>
    </lineage>
</organism>
<sequence length="55" mass="6156">MSKLSKFFLLLPIAYVLLSSAFGIQSPKLAELRDNYPLLLETIGITAIKSKEEDE</sequence>
<keyword evidence="2" id="KW-1185">Reference proteome</keyword>
<protein>
    <submittedName>
        <fullName evidence="1">Uncharacterized protein</fullName>
    </submittedName>
</protein>
<name>A0ABR9UQR9_9CHRO</name>
<gene>
    <name evidence="1" type="ORF">IQ230_09660</name>
</gene>
<dbReference type="EMBL" id="JADEWN010000019">
    <property type="protein sequence ID" value="MBE9190622.1"/>
    <property type="molecule type" value="Genomic_DNA"/>
</dbReference>
<comment type="caution">
    <text evidence="1">The sequence shown here is derived from an EMBL/GenBank/DDBJ whole genome shotgun (WGS) entry which is preliminary data.</text>
</comment>